<evidence type="ECO:0000256" key="2">
    <source>
        <dbReference type="ARBA" id="ARBA00009840"/>
    </source>
</evidence>
<dbReference type="EMBL" id="CP012040">
    <property type="protein sequence ID" value="AKP49516.1"/>
    <property type="molecule type" value="Genomic_DNA"/>
</dbReference>
<dbReference type="GO" id="GO:0006310">
    <property type="term" value="P:DNA recombination"/>
    <property type="evidence" value="ECO:0007669"/>
    <property type="project" value="UniProtKB-KW"/>
</dbReference>
<dbReference type="InterPro" id="IPR003798">
    <property type="entry name" value="DNA_recombination_RmuC"/>
</dbReference>
<dbReference type="PANTHER" id="PTHR30563:SF0">
    <property type="entry name" value="DNA RECOMBINATION PROTEIN RMUC"/>
    <property type="match status" value="1"/>
</dbReference>
<dbReference type="STRING" id="320787.CA2015_0028"/>
<accession>A0A0H4P558</accession>
<reference evidence="6 7" key="1">
    <citation type="submission" date="2015-07" db="EMBL/GenBank/DDBJ databases">
        <authorList>
            <person name="Kim K.M."/>
        </authorList>
    </citation>
    <scope>NUCLEOTIDE SEQUENCE [LARGE SCALE GENOMIC DNA]</scope>
    <source>
        <strain evidence="6 7">KCTC 12363</strain>
    </source>
</reference>
<dbReference type="OrthoDB" id="370725at2"/>
<sequence length="448" mass="51155">MAIELVALLFLMLGIIAVLAIILYQTQQKRNQLDKSLNALNLEKERYSEKTRLLQDQQERIIQENEALLISVKSLEKENHELALDKGKLESELLFLKEKLIFQKQELDKMGTRFQQEFELLANKILEEKSKKFTNQNQENISNILQPLGKELEAFKKQVQEAYAMESRERFSLEGKVKELAVLNQQISQEAKNLTNALKGNAKIRGNWGEAILETILQNSGLEKDRHYSIQGFLKDENGHPLIGPDGKRMQPDVIIHYPDDKKVIIDSKISLIAYEKYSSTIGETEQKLALDLHLKAIKTHIDQLSAKQYESYAKALDFVIMFVPLEAAYIVALQADPQIWEYAYKKRVLLISSSNLIAALKMIKDLWIRDDQSKNALEIAERGGKLYDKLSNFVNSLEDVGKHLDKSQDSYNTAIKQLKTGKGNLLSQAEKLRTLGVNARNKISGEQ</sequence>
<keyword evidence="4" id="KW-0233">DNA recombination</keyword>
<keyword evidence="3 5" id="KW-0175">Coiled coil</keyword>
<dbReference type="Proteomes" id="UP000036520">
    <property type="component" value="Chromosome"/>
</dbReference>
<proteinExistence type="inferred from homology"/>
<evidence type="ECO:0000256" key="3">
    <source>
        <dbReference type="ARBA" id="ARBA00023054"/>
    </source>
</evidence>
<gene>
    <name evidence="6" type="ORF">CA2015_0028</name>
</gene>
<organism evidence="6 7">
    <name type="scientific">Cyclobacterium amurskyense</name>
    <dbReference type="NCBI Taxonomy" id="320787"/>
    <lineage>
        <taxon>Bacteria</taxon>
        <taxon>Pseudomonadati</taxon>
        <taxon>Bacteroidota</taxon>
        <taxon>Cytophagia</taxon>
        <taxon>Cytophagales</taxon>
        <taxon>Cyclobacteriaceae</taxon>
        <taxon>Cyclobacterium</taxon>
    </lineage>
</organism>
<dbReference type="RefSeq" id="WP_048640055.1">
    <property type="nucleotide sequence ID" value="NZ_CP012040.1"/>
</dbReference>
<dbReference type="AlphaFoldDB" id="A0A0H4P558"/>
<evidence type="ECO:0000313" key="6">
    <source>
        <dbReference type="EMBL" id="AKP49516.1"/>
    </source>
</evidence>
<dbReference type="PANTHER" id="PTHR30563">
    <property type="entry name" value="DNA RECOMBINATION PROTEIN RMUC"/>
    <property type="match status" value="1"/>
</dbReference>
<evidence type="ECO:0000256" key="4">
    <source>
        <dbReference type="ARBA" id="ARBA00023172"/>
    </source>
</evidence>
<evidence type="ECO:0000256" key="1">
    <source>
        <dbReference type="ARBA" id="ARBA00003416"/>
    </source>
</evidence>
<evidence type="ECO:0000313" key="7">
    <source>
        <dbReference type="Proteomes" id="UP000036520"/>
    </source>
</evidence>
<dbReference type="Pfam" id="PF02646">
    <property type="entry name" value="RmuC"/>
    <property type="match status" value="1"/>
</dbReference>
<dbReference type="KEGG" id="camu:CA2015_0028"/>
<feature type="coiled-coil region" evidence="5">
    <location>
        <begin position="30"/>
        <end position="92"/>
    </location>
</feature>
<evidence type="ECO:0000256" key="5">
    <source>
        <dbReference type="SAM" id="Coils"/>
    </source>
</evidence>
<name>A0A0H4P558_9BACT</name>
<dbReference type="PATRIC" id="fig|320787.5.peg.31"/>
<comment type="function">
    <text evidence="1">Involved in DNA recombination.</text>
</comment>
<keyword evidence="7" id="KW-1185">Reference proteome</keyword>
<protein>
    <submittedName>
        <fullName evidence="6">DNA recombination protein RmuC</fullName>
    </submittedName>
</protein>
<comment type="similarity">
    <text evidence="2">Belongs to the RmuC family.</text>
</comment>